<dbReference type="RefSeq" id="WP_186903708.1">
    <property type="nucleotide sequence ID" value="NZ_JACOGD010000004.1"/>
</dbReference>
<evidence type="ECO:0000256" key="1">
    <source>
        <dbReference type="ARBA" id="ARBA00004442"/>
    </source>
</evidence>
<evidence type="ECO:0000256" key="3">
    <source>
        <dbReference type="SAM" id="SignalP"/>
    </source>
</evidence>
<dbReference type="Pfam" id="PF13505">
    <property type="entry name" value="OMP_b-brl"/>
    <property type="match status" value="1"/>
</dbReference>
<sequence length="178" mass="18572">MLKRQMVAAAVAATGMLFSAGAFAQAYVGGTVGRSVVNTTGCSASQGCKGEANMAKLLAGYNFNENFGLEASYADLGKVSAGSVTAKGTAIDLAAIARAEVTNGVGVFIKGGFSRTKTDGIIGDKATEAVYGLGATYSLTKQVALRAEWETRKVQYNLTQNGWQETQRNLSVGVQYTF</sequence>
<feature type="domain" description="Outer membrane protein beta-barrel" evidence="4">
    <location>
        <begin position="10"/>
        <end position="178"/>
    </location>
</feature>
<feature type="signal peptide" evidence="3">
    <location>
        <begin position="1"/>
        <end position="24"/>
    </location>
</feature>
<comment type="subcellular location">
    <subcellularLocation>
        <location evidence="1">Cell outer membrane</location>
    </subcellularLocation>
</comment>
<dbReference type="EMBL" id="JACOGD010000004">
    <property type="protein sequence ID" value="MBC3932029.1"/>
    <property type="molecule type" value="Genomic_DNA"/>
</dbReference>
<protein>
    <submittedName>
        <fullName evidence="5">Outer membrane beta-barrel protein</fullName>
    </submittedName>
</protein>
<dbReference type="InterPro" id="IPR027385">
    <property type="entry name" value="Beta-barrel_OMP"/>
</dbReference>
<organism evidence="5 6">
    <name type="scientific">Undibacterium curvum</name>
    <dbReference type="NCBI Taxonomy" id="2762294"/>
    <lineage>
        <taxon>Bacteria</taxon>
        <taxon>Pseudomonadati</taxon>
        <taxon>Pseudomonadota</taxon>
        <taxon>Betaproteobacteria</taxon>
        <taxon>Burkholderiales</taxon>
        <taxon>Oxalobacteraceae</taxon>
        <taxon>Undibacterium</taxon>
    </lineage>
</organism>
<gene>
    <name evidence="5" type="ORF">H8K43_10125</name>
</gene>
<evidence type="ECO:0000313" key="5">
    <source>
        <dbReference type="EMBL" id="MBC3932029.1"/>
    </source>
</evidence>
<evidence type="ECO:0000256" key="2">
    <source>
        <dbReference type="ARBA" id="ARBA00022729"/>
    </source>
</evidence>
<keyword evidence="6" id="KW-1185">Reference proteome</keyword>
<reference evidence="5 6" key="1">
    <citation type="submission" date="2020-08" db="EMBL/GenBank/DDBJ databases">
        <title>Novel species isolated from subtropical streams in China.</title>
        <authorList>
            <person name="Lu H."/>
        </authorList>
    </citation>
    <scope>NUCLEOTIDE SEQUENCE [LARGE SCALE GENOMIC DNA]</scope>
    <source>
        <strain evidence="5 6">CY22W</strain>
    </source>
</reference>
<evidence type="ECO:0000259" key="4">
    <source>
        <dbReference type="Pfam" id="PF13505"/>
    </source>
</evidence>
<dbReference type="Proteomes" id="UP000654304">
    <property type="component" value="Unassembled WGS sequence"/>
</dbReference>
<keyword evidence="2 3" id="KW-0732">Signal</keyword>
<proteinExistence type="predicted"/>
<dbReference type="InterPro" id="IPR011250">
    <property type="entry name" value="OMP/PagP_B-barrel"/>
</dbReference>
<dbReference type="Gene3D" id="2.40.160.20">
    <property type="match status" value="1"/>
</dbReference>
<accession>A0ABR7A546</accession>
<feature type="chain" id="PRO_5045242710" evidence="3">
    <location>
        <begin position="25"/>
        <end position="178"/>
    </location>
</feature>
<name>A0ABR7A546_9BURK</name>
<comment type="caution">
    <text evidence="5">The sequence shown here is derived from an EMBL/GenBank/DDBJ whole genome shotgun (WGS) entry which is preliminary data.</text>
</comment>
<evidence type="ECO:0000313" key="6">
    <source>
        <dbReference type="Proteomes" id="UP000654304"/>
    </source>
</evidence>
<dbReference type="SUPFAM" id="SSF56925">
    <property type="entry name" value="OMPA-like"/>
    <property type="match status" value="1"/>
</dbReference>